<gene>
    <name evidence="2" type="ORF">V6E02_06900</name>
</gene>
<protein>
    <submittedName>
        <fullName evidence="2">DUF6776 family protein</fullName>
    </submittedName>
</protein>
<reference evidence="2 3" key="1">
    <citation type="submission" date="2024-02" db="EMBL/GenBank/DDBJ databases">
        <title>New thermophilic sulfur-oxidizing bacteria from a hot springs of the Uzon caldera (Kamchatka, Russia).</title>
        <authorList>
            <person name="Dukat A.M."/>
            <person name="Elcheninov A.G."/>
            <person name="Frolov E.N."/>
        </authorList>
    </citation>
    <scope>NUCLEOTIDE SEQUENCE [LARGE SCALE GENOMIC DNA]</scope>
    <source>
        <strain evidence="2 3">AK1</strain>
    </source>
</reference>
<evidence type="ECO:0000313" key="3">
    <source>
        <dbReference type="Proteomes" id="UP001482231"/>
    </source>
</evidence>
<comment type="caution">
    <text evidence="2">The sequence shown here is derived from an EMBL/GenBank/DDBJ whole genome shotgun (WGS) entry which is preliminary data.</text>
</comment>
<keyword evidence="1" id="KW-0175">Coiled coil</keyword>
<feature type="coiled-coil region" evidence="1">
    <location>
        <begin position="61"/>
        <end position="130"/>
    </location>
</feature>
<dbReference type="Proteomes" id="UP001482231">
    <property type="component" value="Unassembled WGS sequence"/>
</dbReference>
<dbReference type="InterPro" id="IPR046703">
    <property type="entry name" value="DUF6776"/>
</dbReference>
<dbReference type="EMBL" id="JBAJEX010000004">
    <property type="protein sequence ID" value="MEO1766935.1"/>
    <property type="molecule type" value="Genomic_DNA"/>
</dbReference>
<proteinExistence type="predicted"/>
<dbReference type="RefSeq" id="WP_347308045.1">
    <property type="nucleotide sequence ID" value="NZ_JBAJEX010000004.1"/>
</dbReference>
<name>A0ABV0EE37_9BURK</name>
<organism evidence="2 3">
    <name type="scientific">Thiobacter aerophilum</name>
    <dbReference type="NCBI Taxonomy" id="3121275"/>
    <lineage>
        <taxon>Bacteria</taxon>
        <taxon>Pseudomonadati</taxon>
        <taxon>Pseudomonadota</taxon>
        <taxon>Betaproteobacteria</taxon>
        <taxon>Burkholderiales</taxon>
        <taxon>Thiobacteraceae</taxon>
        <taxon>Thiobacter</taxon>
    </lineage>
</organism>
<dbReference type="Pfam" id="PF20567">
    <property type="entry name" value="DUF6776"/>
    <property type="match status" value="1"/>
</dbReference>
<keyword evidence="3" id="KW-1185">Reference proteome</keyword>
<evidence type="ECO:0000313" key="2">
    <source>
        <dbReference type="EMBL" id="MEO1766935.1"/>
    </source>
</evidence>
<sequence length="247" mass="27662">MASRLLRRLKSRFGIATARMRVRTHIPLPVRLIVVALLVGAGLALADWVYTTGLRLAGFEKSQAQEALRSLSDEVTRLERDNAALRAESARLRQQLEIEQATQRNLAQTLKGLQEENAILREDAAFFRNLLSPNPGAMGVTIYHAKLERNPLLPGEYRYRLLLLNAGPRDQEFSGSVELLVSGVRDGRTLTVAEPGAKGRLPVRFRYYQRLEGSLQLPEGMSPRSLQVRVFEAGAVQPRWTRTLALP</sequence>
<evidence type="ECO:0000256" key="1">
    <source>
        <dbReference type="SAM" id="Coils"/>
    </source>
</evidence>
<accession>A0ABV0EE37</accession>